<dbReference type="InterPro" id="IPR013320">
    <property type="entry name" value="ConA-like_dom_sf"/>
</dbReference>
<dbReference type="HOGENOM" id="CLU_348730_0_0_2"/>
<dbReference type="Proteomes" id="UP000033072">
    <property type="component" value="Chromosome"/>
</dbReference>
<dbReference type="SUPFAM" id="SSF49899">
    <property type="entry name" value="Concanavalin A-like lectins/glucanases"/>
    <property type="match status" value="1"/>
</dbReference>
<proteinExistence type="predicted"/>
<evidence type="ECO:0000313" key="2">
    <source>
        <dbReference type="Proteomes" id="UP000033072"/>
    </source>
</evidence>
<dbReference type="AlphaFoldDB" id="A0A0E3S3I5"/>
<dbReference type="RefSeq" id="WP_048125836.1">
    <property type="nucleotide sequence ID" value="NZ_CP009515.1"/>
</dbReference>
<accession>A0A0E3S3I5</accession>
<keyword evidence="2" id="KW-1185">Reference proteome</keyword>
<dbReference type="Pfam" id="PF13385">
    <property type="entry name" value="Laminin_G_3"/>
    <property type="match status" value="1"/>
</dbReference>
<evidence type="ECO:0000313" key="1">
    <source>
        <dbReference type="EMBL" id="AKB74741.1"/>
    </source>
</evidence>
<dbReference type="GeneID" id="24806236"/>
<protein>
    <recommendedName>
        <fullName evidence="3">LamG-like jellyroll fold domain-containing protein</fullName>
    </recommendedName>
</protein>
<sequence length="808" mass="88805">MVSNWFFLLVIGMLLLVSGVQAAPVTNGLVAYYDGNLSVNSLEDLSGNHNTGSATSAIQGINPGTGANYISLEGVSSKIDISNNAQTNISSPVSIEFIGSIDTFSRYGALVSKYSTEPFGWYLSCSGTPPYNNARFGAVLENGTQNVTLKGYDSDIPLVAGQTYDIVATYDNNVTHIYVNGVDSANARRWDSPIAGSANNITMGSGSGLNHSNCNMYTFRLYNRALSSAEVLQNYNHDLWRYAPQAPGDDITMIKKRVYGDGGLPRYMGSYAIQQSDYGLNVLDNNLDIYSSTGTPFFQNNGESLTNCSLVESTINGIRWRNCYAPGSRAVLTYTGENRSVLETCLLSNNSFNLNHSVKYSGQTQTIQDGVPVNGASAYEFYGDGLNRISGNNVLLYTDNALVQSNLLYNSTGKEVYSYYQTRNAGDTRTSSLDLPLSSPQLTPMPVPSGCLGALIFAEHADYTDHDSLRTVMYGTNDTNNSIYGTKGFIGHNLNATWSVFAVSSFGGEGLDSPELKSITDDMYNHGFEITPHSLNARVNDDLPNRADAETYLPWYYTNYSCRNWIDHGLASGARNVELKSCGWDPASKYYIMDLFQQYHIPYAWAFVDVTPENNPSTSKISSVGLPVDIVWQNTNLALQNGTPLYQWKSCATGMGMALTYYTNSTIDGMLSKYGVCIWHDYWPDNSSSYLSNYFYVKGQPNMINENFDSLLSNISVQKQAGKLWNPTVSEYIDYWIAASNVEVRCTGVNTYTVVNHNPGTVNGFSMRVEGVYTPKLDGVTLRTKTNGVDTIFWMDLPTGTHTITLEA</sequence>
<dbReference type="EMBL" id="CP009515">
    <property type="protein sequence ID" value="AKB74741.1"/>
    <property type="molecule type" value="Genomic_DNA"/>
</dbReference>
<evidence type="ECO:0008006" key="3">
    <source>
        <dbReference type="Google" id="ProtNLM"/>
    </source>
</evidence>
<dbReference type="OrthoDB" id="137168at2157"/>
<dbReference type="KEGG" id="mls:MSLAZ_1480"/>
<gene>
    <name evidence="1" type="ORF">MSLAZ_1480</name>
</gene>
<dbReference type="Gene3D" id="2.60.120.200">
    <property type="match status" value="1"/>
</dbReference>
<name>A0A0E3S3I5_9EURY</name>
<reference evidence="1 2" key="1">
    <citation type="submission" date="2014-07" db="EMBL/GenBank/DDBJ databases">
        <title>Methanogenic archaea and the global carbon cycle.</title>
        <authorList>
            <person name="Henriksen J.R."/>
            <person name="Luke J."/>
            <person name="Reinhart S."/>
            <person name="Benedict M.N."/>
            <person name="Youngblut N.D."/>
            <person name="Metcalf M.E."/>
            <person name="Whitaker R.J."/>
            <person name="Metcalf W.W."/>
        </authorList>
    </citation>
    <scope>NUCLEOTIDE SEQUENCE [LARGE SCALE GENOMIC DNA]</scope>
    <source>
        <strain evidence="1 2">Z-7289</strain>
    </source>
</reference>
<organism evidence="1 2">
    <name type="scientific">Methanosarcina lacustris Z-7289</name>
    <dbReference type="NCBI Taxonomy" id="1434111"/>
    <lineage>
        <taxon>Archaea</taxon>
        <taxon>Methanobacteriati</taxon>
        <taxon>Methanobacteriota</taxon>
        <taxon>Stenosarchaea group</taxon>
        <taxon>Methanomicrobia</taxon>
        <taxon>Methanosarcinales</taxon>
        <taxon>Methanosarcinaceae</taxon>
        <taxon>Methanosarcina</taxon>
    </lineage>
</organism>
<dbReference type="PATRIC" id="fig|1434111.4.peg.1933"/>